<sequence>MLSIEVITYRDFKTLCITFAKASKLRIIDRSIRALRNSMIQTIGTRDRVSEAICVICVSLKDKSKAKSKKKQRELVEMDDIQEWLITPTDGAVGQVRGSHGVRRLLERVAIGNKSHSLVDREPTIEPIENISIELV</sequence>
<name>A0A225VL53_9STRA</name>
<dbReference type="AlphaFoldDB" id="A0A225VL53"/>
<dbReference type="EMBL" id="NBNE01004036">
    <property type="protein sequence ID" value="OWZ06276.1"/>
    <property type="molecule type" value="Genomic_DNA"/>
</dbReference>
<accession>A0A225VL53</accession>
<comment type="caution">
    <text evidence="1">The sequence shown here is derived from an EMBL/GenBank/DDBJ whole genome shotgun (WGS) entry which is preliminary data.</text>
</comment>
<proteinExistence type="predicted"/>
<reference evidence="2" key="1">
    <citation type="submission" date="2017-03" db="EMBL/GenBank/DDBJ databases">
        <title>Phytopthora megakarya and P. palmivora, two closely related causual agents of cacao black pod achieved similar genome size and gene model numbers by different mechanisms.</title>
        <authorList>
            <person name="Ali S."/>
            <person name="Shao J."/>
            <person name="Larry D.J."/>
            <person name="Kronmiller B."/>
            <person name="Shen D."/>
            <person name="Strem M.D."/>
            <person name="Melnick R.L."/>
            <person name="Guiltinan M.J."/>
            <person name="Tyler B.M."/>
            <person name="Meinhardt L.W."/>
            <person name="Bailey B.A."/>
        </authorList>
    </citation>
    <scope>NUCLEOTIDE SEQUENCE [LARGE SCALE GENOMIC DNA]</scope>
    <source>
        <strain evidence="2">zdho120</strain>
    </source>
</reference>
<protein>
    <submittedName>
        <fullName evidence="1">Uncharacterized protein</fullName>
    </submittedName>
</protein>
<dbReference type="STRING" id="4795.A0A225VL53"/>
<evidence type="ECO:0000313" key="1">
    <source>
        <dbReference type="EMBL" id="OWZ06276.1"/>
    </source>
</evidence>
<gene>
    <name evidence="1" type="ORF">PHMEG_00021494</name>
</gene>
<evidence type="ECO:0000313" key="2">
    <source>
        <dbReference type="Proteomes" id="UP000198211"/>
    </source>
</evidence>
<dbReference type="Proteomes" id="UP000198211">
    <property type="component" value="Unassembled WGS sequence"/>
</dbReference>
<keyword evidence="2" id="KW-1185">Reference proteome</keyword>
<organism evidence="1 2">
    <name type="scientific">Phytophthora megakarya</name>
    <dbReference type="NCBI Taxonomy" id="4795"/>
    <lineage>
        <taxon>Eukaryota</taxon>
        <taxon>Sar</taxon>
        <taxon>Stramenopiles</taxon>
        <taxon>Oomycota</taxon>
        <taxon>Peronosporomycetes</taxon>
        <taxon>Peronosporales</taxon>
        <taxon>Peronosporaceae</taxon>
        <taxon>Phytophthora</taxon>
    </lineage>
</organism>